<feature type="region of interest" description="Disordered" evidence="1">
    <location>
        <begin position="157"/>
        <end position="201"/>
    </location>
</feature>
<reference evidence="2" key="1">
    <citation type="submission" date="2022-06" db="EMBL/GenBank/DDBJ databases">
        <title>Genome Sequence of Candolleomyces eurysporus.</title>
        <authorList>
            <person name="Buettner E."/>
        </authorList>
    </citation>
    <scope>NUCLEOTIDE SEQUENCE</scope>
    <source>
        <strain evidence="2">VTCC 930004</strain>
    </source>
</reference>
<organism evidence="2 3">
    <name type="scientific">Candolleomyces eurysporus</name>
    <dbReference type="NCBI Taxonomy" id="2828524"/>
    <lineage>
        <taxon>Eukaryota</taxon>
        <taxon>Fungi</taxon>
        <taxon>Dikarya</taxon>
        <taxon>Basidiomycota</taxon>
        <taxon>Agaricomycotina</taxon>
        <taxon>Agaricomycetes</taxon>
        <taxon>Agaricomycetidae</taxon>
        <taxon>Agaricales</taxon>
        <taxon>Agaricineae</taxon>
        <taxon>Psathyrellaceae</taxon>
        <taxon>Candolleomyces</taxon>
    </lineage>
</organism>
<keyword evidence="3" id="KW-1185">Reference proteome</keyword>
<dbReference type="OrthoDB" id="5576441at2759"/>
<comment type="caution">
    <text evidence="2">The sequence shown here is derived from an EMBL/GenBank/DDBJ whole genome shotgun (WGS) entry which is preliminary data.</text>
</comment>
<evidence type="ECO:0000256" key="1">
    <source>
        <dbReference type="SAM" id="MobiDB-lite"/>
    </source>
</evidence>
<feature type="region of interest" description="Disordered" evidence="1">
    <location>
        <begin position="214"/>
        <end position="240"/>
    </location>
</feature>
<feature type="non-terminal residue" evidence="2">
    <location>
        <position position="1"/>
    </location>
</feature>
<protein>
    <submittedName>
        <fullName evidence="2">Uncharacterized protein</fullName>
    </submittedName>
</protein>
<proteinExistence type="predicted"/>
<dbReference type="AlphaFoldDB" id="A0A9W8J8U0"/>
<dbReference type="Proteomes" id="UP001140091">
    <property type="component" value="Unassembled WGS sequence"/>
</dbReference>
<dbReference type="EMBL" id="JANBPK010000847">
    <property type="protein sequence ID" value="KAJ2930227.1"/>
    <property type="molecule type" value="Genomic_DNA"/>
</dbReference>
<accession>A0A9W8J8U0</accession>
<gene>
    <name evidence="2" type="ORF">H1R20_g6891</name>
</gene>
<evidence type="ECO:0000313" key="3">
    <source>
        <dbReference type="Proteomes" id="UP001140091"/>
    </source>
</evidence>
<sequence length="286" mass="31723">MFVERAHPITKVIDTGKKPSSSCLNLGRNTAINEEDSDVEEIEGPRKLDIAQFAFSTGVNQKASTSKLKTQPTIGDVTVLRTEPTKKARSVKAPVLSLSSEFTDKDYEKVLRCIACDASWTARKSAAQKVQHMRSCCKKAAYTQETIDTLLRKAVNEALPPDNPRPQEESTTLFNDYNPPATKKKKTRSEQRKNTLTNVADTRVEILNRAQQYLQDPQSPQSQERDSIEPPPTEQFGRSKLGAARRTMTLLNQEQDVSPLKGKSSAARFSPVSASLIALYLGLISQ</sequence>
<evidence type="ECO:0000313" key="2">
    <source>
        <dbReference type="EMBL" id="KAJ2930227.1"/>
    </source>
</evidence>
<name>A0A9W8J8U0_9AGAR</name>